<accession>A0A9D7XI07</accession>
<gene>
    <name evidence="2" type="ORF">IPP58_16030</name>
</gene>
<feature type="transmembrane region" description="Helical" evidence="1">
    <location>
        <begin position="26"/>
        <end position="47"/>
    </location>
</feature>
<feature type="transmembrane region" description="Helical" evidence="1">
    <location>
        <begin position="158"/>
        <end position="177"/>
    </location>
</feature>
<evidence type="ECO:0000313" key="2">
    <source>
        <dbReference type="EMBL" id="MBK9797956.1"/>
    </source>
</evidence>
<organism evidence="2 3">
    <name type="scientific">Candidatus Geothrix skivensis</name>
    <dbReference type="NCBI Taxonomy" id="2954439"/>
    <lineage>
        <taxon>Bacteria</taxon>
        <taxon>Pseudomonadati</taxon>
        <taxon>Acidobacteriota</taxon>
        <taxon>Holophagae</taxon>
        <taxon>Holophagales</taxon>
        <taxon>Holophagaceae</taxon>
        <taxon>Geothrix</taxon>
    </lineage>
</organism>
<reference evidence="2" key="1">
    <citation type="submission" date="2020-10" db="EMBL/GenBank/DDBJ databases">
        <title>Connecting structure to function with the recovery of over 1000 high-quality activated sludge metagenome-assembled genomes encoding full-length rRNA genes using long-read sequencing.</title>
        <authorList>
            <person name="Singleton C.M."/>
            <person name="Petriglieri F."/>
            <person name="Kristensen J.M."/>
            <person name="Kirkegaard R.H."/>
            <person name="Michaelsen T.Y."/>
            <person name="Andersen M.H."/>
            <person name="Karst S.M."/>
            <person name="Dueholm M.S."/>
            <person name="Nielsen P.H."/>
            <person name="Albertsen M."/>
        </authorList>
    </citation>
    <scope>NUCLEOTIDE SEQUENCE</scope>
    <source>
        <strain evidence="2">Skiv_18-Q3-R9-52_MAXAC.067</strain>
    </source>
</reference>
<feature type="transmembrane region" description="Helical" evidence="1">
    <location>
        <begin position="54"/>
        <end position="76"/>
    </location>
</feature>
<evidence type="ECO:0000313" key="3">
    <source>
        <dbReference type="Proteomes" id="UP000886657"/>
    </source>
</evidence>
<keyword evidence="1" id="KW-0472">Membrane</keyword>
<dbReference type="AlphaFoldDB" id="A0A9D7XI07"/>
<keyword evidence="1" id="KW-1133">Transmembrane helix</keyword>
<dbReference type="Proteomes" id="UP000886657">
    <property type="component" value="Unassembled WGS sequence"/>
</dbReference>
<sequence length="230" mass="24380">MISFASYGGFAHLAAAAPPAEVRRVYLELRFLRLVTAMAMACAFLVVNQSLVRVWVGEAAFGGSLLTGLFAVQLVVTGDSYLVNYLYRATGAVERGSWILAAEALLRLALMAAGMRLLGVHGVPMAGILVSLPFLVWMDRWLMELAASPSPQAESRRILGRTYLQGGGLLILLGYAASGLTNLGWLTILALGALVFVSMFLALCLGASPGARAGLVSLVKLIPLRRSPCG</sequence>
<comment type="caution">
    <text evidence="2">The sequence shown here is derived from an EMBL/GenBank/DDBJ whole genome shotgun (WGS) entry which is preliminary data.</text>
</comment>
<evidence type="ECO:0000256" key="1">
    <source>
        <dbReference type="SAM" id="Phobius"/>
    </source>
</evidence>
<protein>
    <recommendedName>
        <fullName evidence="4">Lipopolysaccharide biosynthesis protein</fullName>
    </recommendedName>
</protein>
<feature type="transmembrane region" description="Helical" evidence="1">
    <location>
        <begin position="183"/>
        <end position="205"/>
    </location>
</feature>
<proteinExistence type="predicted"/>
<feature type="transmembrane region" description="Helical" evidence="1">
    <location>
        <begin position="117"/>
        <end position="137"/>
    </location>
</feature>
<evidence type="ECO:0008006" key="4">
    <source>
        <dbReference type="Google" id="ProtNLM"/>
    </source>
</evidence>
<keyword evidence="1" id="KW-0812">Transmembrane</keyword>
<name>A0A9D7XI07_9BACT</name>
<dbReference type="EMBL" id="JADKIO010000012">
    <property type="protein sequence ID" value="MBK9797956.1"/>
    <property type="molecule type" value="Genomic_DNA"/>
</dbReference>